<dbReference type="InterPro" id="IPR013783">
    <property type="entry name" value="Ig-like_fold"/>
</dbReference>
<proteinExistence type="predicted"/>
<reference evidence="5" key="2">
    <citation type="submission" date="2025-09" db="UniProtKB">
        <authorList>
            <consortium name="Ensembl"/>
        </authorList>
    </citation>
    <scope>IDENTIFICATION</scope>
</reference>
<evidence type="ECO:0000256" key="1">
    <source>
        <dbReference type="ARBA" id="ARBA00022859"/>
    </source>
</evidence>
<dbReference type="Pfam" id="PF07686">
    <property type="entry name" value="V-set"/>
    <property type="match status" value="1"/>
</dbReference>
<evidence type="ECO:0000256" key="2">
    <source>
        <dbReference type="ARBA" id="ARBA00023130"/>
    </source>
</evidence>
<keyword evidence="6" id="KW-1185">Reference proteome</keyword>
<name>A0A8C3IF79_CHRPI</name>
<dbReference type="OMA" id="WTISMSA"/>
<keyword evidence="2" id="KW-1064">Adaptive immunity</keyword>
<accession>A0A8C3IF79</accession>
<feature type="domain" description="Ig-like" evidence="4">
    <location>
        <begin position="14"/>
        <end position="113"/>
    </location>
</feature>
<dbReference type="InterPro" id="IPR007110">
    <property type="entry name" value="Ig-like_dom"/>
</dbReference>
<sequence>MLRLLEHQTDMLQPTLQLVASGPGVGKVSEPLTLTCAVSGVSIASQDHVWYWLRHPGNGLEWMGLIDSKGDTAYAPSFQSRIIISRDTSKNQFYFQLRSLTSADSATYRCARR</sequence>
<dbReference type="InterPro" id="IPR036179">
    <property type="entry name" value="Ig-like_dom_sf"/>
</dbReference>
<dbReference type="Gene3D" id="2.60.40.10">
    <property type="entry name" value="Immunoglobulins"/>
    <property type="match status" value="1"/>
</dbReference>
<dbReference type="Ensembl" id="ENSCPBT00000037582.1">
    <property type="protein sequence ID" value="ENSCPBP00000031939.1"/>
    <property type="gene ID" value="ENSCPBG00000022435.1"/>
</dbReference>
<dbReference type="SMART" id="SM00406">
    <property type="entry name" value="IGv"/>
    <property type="match status" value="1"/>
</dbReference>
<evidence type="ECO:0000259" key="4">
    <source>
        <dbReference type="PROSITE" id="PS50835"/>
    </source>
</evidence>
<evidence type="ECO:0000313" key="6">
    <source>
        <dbReference type="Proteomes" id="UP000694380"/>
    </source>
</evidence>
<organism evidence="5 6">
    <name type="scientific">Chrysemys picta bellii</name>
    <name type="common">Western painted turtle</name>
    <name type="synonym">Emys bellii</name>
    <dbReference type="NCBI Taxonomy" id="8478"/>
    <lineage>
        <taxon>Eukaryota</taxon>
        <taxon>Metazoa</taxon>
        <taxon>Chordata</taxon>
        <taxon>Craniata</taxon>
        <taxon>Vertebrata</taxon>
        <taxon>Euteleostomi</taxon>
        <taxon>Archelosauria</taxon>
        <taxon>Testudinata</taxon>
        <taxon>Testudines</taxon>
        <taxon>Cryptodira</taxon>
        <taxon>Durocryptodira</taxon>
        <taxon>Testudinoidea</taxon>
        <taxon>Emydidae</taxon>
        <taxon>Chrysemys</taxon>
    </lineage>
</organism>
<dbReference type="GO" id="GO:0005576">
    <property type="term" value="C:extracellular region"/>
    <property type="evidence" value="ECO:0007669"/>
    <property type="project" value="UniProtKB-ARBA"/>
</dbReference>
<dbReference type="SUPFAM" id="SSF48726">
    <property type="entry name" value="Immunoglobulin"/>
    <property type="match status" value="1"/>
</dbReference>
<reference evidence="5" key="1">
    <citation type="submission" date="2025-08" db="UniProtKB">
        <authorList>
            <consortium name="Ensembl"/>
        </authorList>
    </citation>
    <scope>IDENTIFICATION</scope>
</reference>
<evidence type="ECO:0000256" key="3">
    <source>
        <dbReference type="ARBA" id="ARBA00043265"/>
    </source>
</evidence>
<evidence type="ECO:0000313" key="5">
    <source>
        <dbReference type="Ensembl" id="ENSCPBP00000031939.1"/>
    </source>
</evidence>
<dbReference type="AlphaFoldDB" id="A0A8C3IF79"/>
<dbReference type="GO" id="GO:0002250">
    <property type="term" value="P:adaptive immune response"/>
    <property type="evidence" value="ECO:0007669"/>
    <property type="project" value="UniProtKB-KW"/>
</dbReference>
<dbReference type="Proteomes" id="UP000694380">
    <property type="component" value="Unplaced"/>
</dbReference>
<dbReference type="GO" id="GO:0019814">
    <property type="term" value="C:immunoglobulin complex"/>
    <property type="evidence" value="ECO:0007669"/>
    <property type="project" value="UniProtKB-KW"/>
</dbReference>
<keyword evidence="3" id="KW-1280">Immunoglobulin</keyword>
<protein>
    <recommendedName>
        <fullName evidence="4">Ig-like domain-containing protein</fullName>
    </recommendedName>
</protein>
<dbReference type="InterPro" id="IPR050199">
    <property type="entry name" value="IgHV"/>
</dbReference>
<dbReference type="InterPro" id="IPR013106">
    <property type="entry name" value="Ig_V-set"/>
</dbReference>
<dbReference type="GeneTree" id="ENSGT01030000234536"/>
<dbReference type="PANTHER" id="PTHR23266">
    <property type="entry name" value="IMMUNOGLOBULIN HEAVY CHAIN"/>
    <property type="match status" value="1"/>
</dbReference>
<dbReference type="PROSITE" id="PS50835">
    <property type="entry name" value="IG_LIKE"/>
    <property type="match status" value="1"/>
</dbReference>
<keyword evidence="1" id="KW-0391">Immunity</keyword>